<name>A0A9D1II87_9BURK</name>
<dbReference type="Gene3D" id="3.10.450.710">
    <property type="entry name" value="Tgt2/MlaC"/>
    <property type="match status" value="1"/>
</dbReference>
<dbReference type="Pfam" id="PF05494">
    <property type="entry name" value="MlaC"/>
    <property type="match status" value="1"/>
</dbReference>
<dbReference type="PANTHER" id="PTHR36573:SF1">
    <property type="entry name" value="INTERMEMBRANE PHOSPHOLIPID TRANSPORT SYSTEM BINDING PROTEIN MLAC"/>
    <property type="match status" value="1"/>
</dbReference>
<feature type="chain" id="PRO_5039000578" evidence="1">
    <location>
        <begin position="23"/>
        <end position="213"/>
    </location>
</feature>
<evidence type="ECO:0000256" key="1">
    <source>
        <dbReference type="SAM" id="SignalP"/>
    </source>
</evidence>
<dbReference type="InterPro" id="IPR042245">
    <property type="entry name" value="Tgt2/MlaC_sf"/>
</dbReference>
<reference evidence="2" key="1">
    <citation type="submission" date="2020-10" db="EMBL/GenBank/DDBJ databases">
        <authorList>
            <person name="Gilroy R."/>
        </authorList>
    </citation>
    <scope>NUCLEOTIDE SEQUENCE</scope>
    <source>
        <strain evidence="2">7463</strain>
    </source>
</reference>
<dbReference type="PIRSF" id="PIRSF004649">
    <property type="entry name" value="MlaC"/>
    <property type="match status" value="1"/>
</dbReference>
<gene>
    <name evidence="2" type="ORF">IAC56_06065</name>
</gene>
<proteinExistence type="predicted"/>
<dbReference type="Proteomes" id="UP000824083">
    <property type="component" value="Unassembled WGS sequence"/>
</dbReference>
<accession>A0A9D1II87</accession>
<dbReference type="PANTHER" id="PTHR36573">
    <property type="entry name" value="INTERMEMBRANE PHOSPHOLIPID TRANSPORT SYSTEM BINDING PROTEIN MLAC"/>
    <property type="match status" value="1"/>
</dbReference>
<dbReference type="EMBL" id="DVMY01000092">
    <property type="protein sequence ID" value="HIU37823.1"/>
    <property type="molecule type" value="Genomic_DNA"/>
</dbReference>
<feature type="signal peptide" evidence="1">
    <location>
        <begin position="1"/>
        <end position="22"/>
    </location>
</feature>
<dbReference type="InterPro" id="IPR008869">
    <property type="entry name" value="MlaC/ttg2D"/>
</dbReference>
<comment type="caution">
    <text evidence="2">The sequence shown here is derived from an EMBL/GenBank/DDBJ whole genome shotgun (WGS) entry which is preliminary data.</text>
</comment>
<protein>
    <submittedName>
        <fullName evidence="2">ABC transporter substrate-binding protein</fullName>
    </submittedName>
</protein>
<evidence type="ECO:0000313" key="3">
    <source>
        <dbReference type="Proteomes" id="UP000824083"/>
    </source>
</evidence>
<keyword evidence="1" id="KW-0732">Signal</keyword>
<evidence type="ECO:0000313" key="2">
    <source>
        <dbReference type="EMBL" id="HIU37823.1"/>
    </source>
</evidence>
<dbReference type="AlphaFoldDB" id="A0A9D1II87"/>
<sequence length="213" mass="23790">MLRRVFMAFVGCLALACAALPAASAPSAQSPEEFVLKVSNEILDAIRNDPKLQQGEKKAVEALVDEKMMPAVDFLRMTRMAVGPKWREATPAQREQLQHLFRETLIQVYSGALSMAKDQKVRILPRGQNDGTEAIVRTGMSSISDPGKPEVQMVYRLRNVKDQGWKVIDVNVEGVWLVSNYRNQYGNIAAQEGIAGLIRRMQDRVDHPEAAKK</sequence>
<organism evidence="2 3">
    <name type="scientific">Candidatus Aphodousia faecigallinarum</name>
    <dbReference type="NCBI Taxonomy" id="2840677"/>
    <lineage>
        <taxon>Bacteria</taxon>
        <taxon>Pseudomonadati</taxon>
        <taxon>Pseudomonadota</taxon>
        <taxon>Betaproteobacteria</taxon>
        <taxon>Burkholderiales</taxon>
        <taxon>Sutterellaceae</taxon>
        <taxon>Sutterellaceae incertae sedis</taxon>
        <taxon>Candidatus Aphodousia</taxon>
    </lineage>
</organism>
<reference evidence="2" key="2">
    <citation type="journal article" date="2021" name="PeerJ">
        <title>Extensive microbial diversity within the chicken gut microbiome revealed by metagenomics and culture.</title>
        <authorList>
            <person name="Gilroy R."/>
            <person name="Ravi A."/>
            <person name="Getino M."/>
            <person name="Pursley I."/>
            <person name="Horton D.L."/>
            <person name="Alikhan N.F."/>
            <person name="Baker D."/>
            <person name="Gharbi K."/>
            <person name="Hall N."/>
            <person name="Watson M."/>
            <person name="Adriaenssens E.M."/>
            <person name="Foster-Nyarko E."/>
            <person name="Jarju S."/>
            <person name="Secka A."/>
            <person name="Antonio M."/>
            <person name="Oren A."/>
            <person name="Chaudhuri R.R."/>
            <person name="La Ragione R."/>
            <person name="Hildebrand F."/>
            <person name="Pallen M.J."/>
        </authorList>
    </citation>
    <scope>NUCLEOTIDE SEQUENCE</scope>
    <source>
        <strain evidence="2">7463</strain>
    </source>
</reference>
<dbReference type="PROSITE" id="PS51257">
    <property type="entry name" value="PROKAR_LIPOPROTEIN"/>
    <property type="match status" value="1"/>
</dbReference>